<feature type="region of interest" description="Disordered" evidence="1">
    <location>
        <begin position="54"/>
        <end position="150"/>
    </location>
</feature>
<organism evidence="2 3">
    <name type="scientific">Stylosanthes scabra</name>
    <dbReference type="NCBI Taxonomy" id="79078"/>
    <lineage>
        <taxon>Eukaryota</taxon>
        <taxon>Viridiplantae</taxon>
        <taxon>Streptophyta</taxon>
        <taxon>Embryophyta</taxon>
        <taxon>Tracheophyta</taxon>
        <taxon>Spermatophyta</taxon>
        <taxon>Magnoliopsida</taxon>
        <taxon>eudicotyledons</taxon>
        <taxon>Gunneridae</taxon>
        <taxon>Pentapetalae</taxon>
        <taxon>rosids</taxon>
        <taxon>fabids</taxon>
        <taxon>Fabales</taxon>
        <taxon>Fabaceae</taxon>
        <taxon>Papilionoideae</taxon>
        <taxon>50 kb inversion clade</taxon>
        <taxon>dalbergioids sensu lato</taxon>
        <taxon>Dalbergieae</taxon>
        <taxon>Pterocarpus clade</taxon>
        <taxon>Stylosanthes</taxon>
    </lineage>
</organism>
<name>A0ABU6WDJ4_9FABA</name>
<feature type="compositionally biased region" description="Basic and acidic residues" evidence="1">
    <location>
        <begin position="96"/>
        <end position="105"/>
    </location>
</feature>
<evidence type="ECO:0000313" key="2">
    <source>
        <dbReference type="EMBL" id="MED6184006.1"/>
    </source>
</evidence>
<dbReference type="Proteomes" id="UP001341840">
    <property type="component" value="Unassembled WGS sequence"/>
</dbReference>
<feature type="compositionally biased region" description="Basic residues" evidence="1">
    <location>
        <begin position="66"/>
        <end position="75"/>
    </location>
</feature>
<feature type="compositionally biased region" description="Basic residues" evidence="1">
    <location>
        <begin position="121"/>
        <end position="131"/>
    </location>
</feature>
<evidence type="ECO:0000256" key="1">
    <source>
        <dbReference type="SAM" id="MobiDB-lite"/>
    </source>
</evidence>
<keyword evidence="3" id="KW-1185">Reference proteome</keyword>
<proteinExistence type="predicted"/>
<gene>
    <name evidence="2" type="ORF">PIB30_043190</name>
</gene>
<dbReference type="EMBL" id="JASCZI010181493">
    <property type="protein sequence ID" value="MED6184006.1"/>
    <property type="molecule type" value="Genomic_DNA"/>
</dbReference>
<feature type="compositionally biased region" description="Low complexity" evidence="1">
    <location>
        <begin position="54"/>
        <end position="64"/>
    </location>
</feature>
<comment type="caution">
    <text evidence="2">The sequence shown here is derived from an EMBL/GenBank/DDBJ whole genome shotgun (WGS) entry which is preliminary data.</text>
</comment>
<evidence type="ECO:0008006" key="4">
    <source>
        <dbReference type="Google" id="ProtNLM"/>
    </source>
</evidence>
<accession>A0ABU6WDJ4</accession>
<sequence length="235" mass="26650">MPCVHAVAAICKMRVRPVEDFVSPFLTMDAVRATYDIHINLVNSEDFWYPTNGPIPIAPRIVRPPGRPRKKRTKAARPPPQPVNGDKPKKKKAKVQKGETSKNKDAATNAPKPTIDDVIARARKQKKKMPKRPYVPTDPREEIPVSQSAPPMPLRAKQKIFRPPAPFGDVHFSTRPAQHQFSQSSPHSLLNRMHQFLKGHHHLCPEQVTRKFYLKKPELQHVEPQLKGFSSSCLP</sequence>
<evidence type="ECO:0000313" key="3">
    <source>
        <dbReference type="Proteomes" id="UP001341840"/>
    </source>
</evidence>
<protein>
    <recommendedName>
        <fullName evidence="4">SWIM-type domain-containing protein</fullName>
    </recommendedName>
</protein>
<reference evidence="2 3" key="1">
    <citation type="journal article" date="2023" name="Plants (Basel)">
        <title>Bridging the Gap: Combining Genomics and Transcriptomics Approaches to Understand Stylosanthes scabra, an Orphan Legume from the Brazilian Caatinga.</title>
        <authorList>
            <person name="Ferreira-Neto J.R.C."/>
            <person name="da Silva M.D."/>
            <person name="Binneck E."/>
            <person name="de Melo N.F."/>
            <person name="da Silva R.H."/>
            <person name="de Melo A.L.T.M."/>
            <person name="Pandolfi V."/>
            <person name="Bustamante F.O."/>
            <person name="Brasileiro-Vidal A.C."/>
            <person name="Benko-Iseppon A.M."/>
        </authorList>
    </citation>
    <scope>NUCLEOTIDE SEQUENCE [LARGE SCALE GENOMIC DNA]</scope>
    <source>
        <tissue evidence="2">Leaves</tissue>
    </source>
</reference>